<protein>
    <submittedName>
        <fullName evidence="2">ATP-binding protein</fullName>
    </submittedName>
</protein>
<dbReference type="CDD" id="cd00009">
    <property type="entry name" value="AAA"/>
    <property type="match status" value="1"/>
</dbReference>
<dbReference type="InterPro" id="IPR027417">
    <property type="entry name" value="P-loop_NTPase"/>
</dbReference>
<sequence length="331" mass="38634">MNNSNMKSILTEYQKRRDKNIDLLENRKKEVENLIPEIKDINMHINSIGLSISKEILKGSDKKTIDLLKAEQKNLIEHKRQILKSQNIPSDYLEIKYDCDQCKDTGFLKDGSKCNCLKQIIINNAYKMSNIEKILEKENFNTFDLNQFSEEVDEEMGISPRDNMINIVKASKEFIYNFDKKVEPKKANMLFFGSTGLGKSFLCSCIAKELMDLGYTVIYQTSFNLMEIIEKYKFHRKECTDIDEENFKNLFECDLLIIDDLGTELTNNFTISELFNIINDRLLGDKRIIISTNLDLLQIGNEYTDRTISRIVGNFSMYKFMGKDIRLKQIF</sequence>
<name>A0ABR6TN48_9FIRM</name>
<proteinExistence type="predicted"/>
<keyword evidence="2" id="KW-0547">Nucleotide-binding</keyword>
<dbReference type="EMBL" id="JABGBW010000015">
    <property type="protein sequence ID" value="MBC2576847.1"/>
    <property type="molecule type" value="Genomic_DNA"/>
</dbReference>
<organism evidence="2 3">
    <name type="scientific">Peptostreptococcus canis</name>
    <dbReference type="NCBI Taxonomy" id="1159213"/>
    <lineage>
        <taxon>Bacteria</taxon>
        <taxon>Bacillati</taxon>
        <taxon>Bacillota</taxon>
        <taxon>Clostridia</taxon>
        <taxon>Peptostreptococcales</taxon>
        <taxon>Peptostreptococcaceae</taxon>
        <taxon>Peptostreptococcus</taxon>
    </lineage>
</organism>
<feature type="domain" description="IstB-like ATP-binding" evidence="1">
    <location>
        <begin position="185"/>
        <end position="309"/>
    </location>
</feature>
<dbReference type="Pfam" id="PF01695">
    <property type="entry name" value="IstB_IS21"/>
    <property type="match status" value="1"/>
</dbReference>
<evidence type="ECO:0000259" key="1">
    <source>
        <dbReference type="Pfam" id="PF01695"/>
    </source>
</evidence>
<dbReference type="GO" id="GO:0005524">
    <property type="term" value="F:ATP binding"/>
    <property type="evidence" value="ECO:0007669"/>
    <property type="project" value="UniProtKB-KW"/>
</dbReference>
<dbReference type="PANTHER" id="PTHR30050">
    <property type="entry name" value="CHROMOSOMAL REPLICATION INITIATOR PROTEIN DNAA"/>
    <property type="match status" value="1"/>
</dbReference>
<gene>
    <name evidence="2" type="ORF">HLB29_09200</name>
</gene>
<evidence type="ECO:0000313" key="2">
    <source>
        <dbReference type="EMBL" id="MBC2576847.1"/>
    </source>
</evidence>
<dbReference type="RefSeq" id="WP_185624864.1">
    <property type="nucleotide sequence ID" value="NZ_JABGBW010000015.1"/>
</dbReference>
<dbReference type="Proteomes" id="UP000713904">
    <property type="component" value="Unassembled WGS sequence"/>
</dbReference>
<dbReference type="NCBIfam" id="NF005304">
    <property type="entry name" value="PRK06835.1"/>
    <property type="match status" value="1"/>
</dbReference>
<accession>A0ABR6TN48</accession>
<dbReference type="Gene3D" id="3.40.50.300">
    <property type="entry name" value="P-loop containing nucleotide triphosphate hydrolases"/>
    <property type="match status" value="1"/>
</dbReference>
<evidence type="ECO:0000313" key="3">
    <source>
        <dbReference type="Proteomes" id="UP000713904"/>
    </source>
</evidence>
<dbReference type="InterPro" id="IPR002611">
    <property type="entry name" value="IstB_ATP-bd"/>
</dbReference>
<comment type="caution">
    <text evidence="2">The sequence shown here is derived from an EMBL/GenBank/DDBJ whole genome shotgun (WGS) entry which is preliminary data.</text>
</comment>
<dbReference type="PANTHER" id="PTHR30050:SF4">
    <property type="entry name" value="ATP-BINDING PROTEIN RV3427C IN INSERTION SEQUENCE-RELATED"/>
    <property type="match status" value="1"/>
</dbReference>
<reference evidence="2 3" key="1">
    <citation type="submission" date="2020-05" db="EMBL/GenBank/DDBJ databases">
        <title>Draft genome of xy-202 and genomic insight in genome of the genus Peptostreptococcus.</title>
        <authorList>
            <person name="Zhang Z."/>
        </authorList>
    </citation>
    <scope>NUCLEOTIDE SEQUENCE [LARGE SCALE GENOMIC DNA]</scope>
    <source>
        <strain evidence="2 3">DSM 27025</strain>
    </source>
</reference>
<keyword evidence="2" id="KW-0067">ATP-binding</keyword>
<dbReference type="SUPFAM" id="SSF52540">
    <property type="entry name" value="P-loop containing nucleoside triphosphate hydrolases"/>
    <property type="match status" value="1"/>
</dbReference>
<keyword evidence="3" id="KW-1185">Reference proteome</keyword>